<dbReference type="PANTHER" id="PTHR36842:SF1">
    <property type="entry name" value="PROTEIN TOLB"/>
    <property type="match status" value="1"/>
</dbReference>
<dbReference type="PANTHER" id="PTHR36842">
    <property type="entry name" value="PROTEIN TOLB HOMOLOG"/>
    <property type="match status" value="1"/>
</dbReference>
<accession>A0ABP6XE14</accession>
<dbReference type="Proteomes" id="UP001500767">
    <property type="component" value="Unassembled WGS sequence"/>
</dbReference>
<evidence type="ECO:0000256" key="1">
    <source>
        <dbReference type="ARBA" id="ARBA00009820"/>
    </source>
</evidence>
<keyword evidence="3" id="KW-0472">Membrane</keyword>
<keyword evidence="5" id="KW-1185">Reference proteome</keyword>
<evidence type="ECO:0000313" key="4">
    <source>
        <dbReference type="EMBL" id="GAA3565238.1"/>
    </source>
</evidence>
<sequence>MDTADDLTRLRSDEKPRRRPRRSSLAGKILVGVLAAVLPSVFFLSDAPLWWNRAHLLWNEYVHPQAQAASVSPIPLFAVVVPLSATKDPTYLAVMDVGSGRVLTRLTADGFGAGTPTITADRRLVYFSDPSGNVHVSDADGNNGRIVFRANDTCKYVRHVSISKVDNGHLLLQCRDRPAENQTDYHDFFELIDLQGLVVRRFDTTSSKLDDPSLSPDGRYLAYWGSSDTDVAGYPGGAIFVLDLASDREPKQLTSMSGSRDTDPAWAPDSRTLAFSREKDDEKSVFKISAAGGNPKRLVGNAQKASWSTDGNSLVAVRERSDDRDQLIRFTKNGHSVTVCSKPQRTIYAPVWSGR</sequence>
<dbReference type="SUPFAM" id="SSF82171">
    <property type="entry name" value="DPP6 N-terminal domain-like"/>
    <property type="match status" value="1"/>
</dbReference>
<evidence type="ECO:0000313" key="5">
    <source>
        <dbReference type="Proteomes" id="UP001500767"/>
    </source>
</evidence>
<dbReference type="InterPro" id="IPR011042">
    <property type="entry name" value="6-blade_b-propeller_TolB-like"/>
</dbReference>
<dbReference type="EMBL" id="BAAAYR010000002">
    <property type="protein sequence ID" value="GAA3565238.1"/>
    <property type="molecule type" value="Genomic_DNA"/>
</dbReference>
<feature type="transmembrane region" description="Helical" evidence="3">
    <location>
        <begin position="25"/>
        <end position="45"/>
    </location>
</feature>
<gene>
    <name evidence="4" type="ORF">GCM10022197_21260</name>
</gene>
<evidence type="ECO:0000256" key="2">
    <source>
        <dbReference type="SAM" id="MobiDB-lite"/>
    </source>
</evidence>
<keyword evidence="3" id="KW-0812">Transmembrane</keyword>
<dbReference type="Gene3D" id="2.120.10.30">
    <property type="entry name" value="TolB, C-terminal domain"/>
    <property type="match status" value="1"/>
</dbReference>
<protein>
    <recommendedName>
        <fullName evidence="6">WD40-like Beta Propeller Repeat</fullName>
    </recommendedName>
</protein>
<dbReference type="RefSeq" id="WP_204910696.1">
    <property type="nucleotide sequence ID" value="NZ_BAAAYR010000002.1"/>
</dbReference>
<feature type="region of interest" description="Disordered" evidence="2">
    <location>
        <begin position="1"/>
        <end position="21"/>
    </location>
</feature>
<feature type="compositionally biased region" description="Basic and acidic residues" evidence="2">
    <location>
        <begin position="1"/>
        <end position="16"/>
    </location>
</feature>
<reference evidence="5" key="1">
    <citation type="journal article" date="2019" name="Int. J. Syst. Evol. Microbiol.">
        <title>The Global Catalogue of Microorganisms (GCM) 10K type strain sequencing project: providing services to taxonomists for standard genome sequencing and annotation.</title>
        <authorList>
            <consortium name="The Broad Institute Genomics Platform"/>
            <consortium name="The Broad Institute Genome Sequencing Center for Infectious Disease"/>
            <person name="Wu L."/>
            <person name="Ma J."/>
        </authorList>
    </citation>
    <scope>NUCLEOTIDE SEQUENCE [LARGE SCALE GENOMIC DNA]</scope>
    <source>
        <strain evidence="5">JCM 16540</strain>
    </source>
</reference>
<proteinExistence type="inferred from homology"/>
<keyword evidence="3" id="KW-1133">Transmembrane helix</keyword>
<comment type="similarity">
    <text evidence="1">Belongs to the TolB family.</text>
</comment>
<name>A0ABP6XE14_9ACTN</name>
<organism evidence="4 5">
    <name type="scientific">Microlunatus spumicola</name>
    <dbReference type="NCBI Taxonomy" id="81499"/>
    <lineage>
        <taxon>Bacteria</taxon>
        <taxon>Bacillati</taxon>
        <taxon>Actinomycetota</taxon>
        <taxon>Actinomycetes</taxon>
        <taxon>Propionibacteriales</taxon>
        <taxon>Propionibacteriaceae</taxon>
        <taxon>Microlunatus</taxon>
    </lineage>
</organism>
<evidence type="ECO:0008006" key="6">
    <source>
        <dbReference type="Google" id="ProtNLM"/>
    </source>
</evidence>
<evidence type="ECO:0000256" key="3">
    <source>
        <dbReference type="SAM" id="Phobius"/>
    </source>
</evidence>
<dbReference type="InterPro" id="IPR011659">
    <property type="entry name" value="WD40"/>
</dbReference>
<comment type="caution">
    <text evidence="4">The sequence shown here is derived from an EMBL/GenBank/DDBJ whole genome shotgun (WGS) entry which is preliminary data.</text>
</comment>
<dbReference type="Pfam" id="PF07676">
    <property type="entry name" value="PD40"/>
    <property type="match status" value="2"/>
</dbReference>